<name>A0ABQ7NKI8_BRACM</name>
<dbReference type="EMBL" id="JADBGQ010000002">
    <property type="protein sequence ID" value="KAG5411402.1"/>
    <property type="molecule type" value="Genomic_DNA"/>
</dbReference>
<keyword evidence="2" id="KW-1185">Reference proteome</keyword>
<sequence length="78" mass="8468">MLGLHRQGGVLSVLSLQPFYASWIGTLANGLSASSCRELNTLSNAQKMSHHPDSCSPANSNHHVANNRLVSYCCEDLR</sequence>
<comment type="caution">
    <text evidence="1">The sequence shown here is derived from an EMBL/GenBank/DDBJ whole genome shotgun (WGS) entry which is preliminary data.</text>
</comment>
<organism evidence="1 2">
    <name type="scientific">Brassica rapa subsp. trilocularis</name>
    <dbReference type="NCBI Taxonomy" id="1813537"/>
    <lineage>
        <taxon>Eukaryota</taxon>
        <taxon>Viridiplantae</taxon>
        <taxon>Streptophyta</taxon>
        <taxon>Embryophyta</taxon>
        <taxon>Tracheophyta</taxon>
        <taxon>Spermatophyta</taxon>
        <taxon>Magnoliopsida</taxon>
        <taxon>eudicotyledons</taxon>
        <taxon>Gunneridae</taxon>
        <taxon>Pentapetalae</taxon>
        <taxon>rosids</taxon>
        <taxon>malvids</taxon>
        <taxon>Brassicales</taxon>
        <taxon>Brassicaceae</taxon>
        <taxon>Brassiceae</taxon>
        <taxon>Brassica</taxon>
    </lineage>
</organism>
<accession>A0ABQ7NKI8</accession>
<evidence type="ECO:0000313" key="1">
    <source>
        <dbReference type="EMBL" id="KAG5411402.1"/>
    </source>
</evidence>
<proteinExistence type="predicted"/>
<dbReference type="Proteomes" id="UP000823674">
    <property type="component" value="Chromosome A02"/>
</dbReference>
<protein>
    <submittedName>
        <fullName evidence="1">Uncharacterized protein</fullName>
    </submittedName>
</protein>
<evidence type="ECO:0000313" key="2">
    <source>
        <dbReference type="Proteomes" id="UP000823674"/>
    </source>
</evidence>
<reference evidence="1 2" key="1">
    <citation type="submission" date="2021-03" db="EMBL/GenBank/DDBJ databases">
        <authorList>
            <person name="King G.J."/>
            <person name="Bancroft I."/>
            <person name="Baten A."/>
            <person name="Bloomfield J."/>
            <person name="Borpatragohain P."/>
            <person name="He Z."/>
            <person name="Irish N."/>
            <person name="Irwin J."/>
            <person name="Liu K."/>
            <person name="Mauleon R.P."/>
            <person name="Moore J."/>
            <person name="Morris R."/>
            <person name="Ostergaard L."/>
            <person name="Wang B."/>
            <person name="Wells R."/>
        </authorList>
    </citation>
    <scope>NUCLEOTIDE SEQUENCE [LARGE SCALE GENOMIC DNA]</scope>
    <source>
        <strain evidence="1">R-o-18</strain>
        <tissue evidence="1">Leaf</tissue>
    </source>
</reference>
<gene>
    <name evidence="1" type="primary">A02g510550.1_BraROA</name>
    <name evidence="1" type="ORF">IGI04_007721</name>
</gene>